<dbReference type="Proteomes" id="UP000287144">
    <property type="component" value="Unassembled WGS sequence"/>
</dbReference>
<keyword evidence="2" id="KW-1185">Reference proteome</keyword>
<protein>
    <submittedName>
        <fullName evidence="1">Uncharacterized protein</fullName>
    </submittedName>
</protein>
<organism evidence="1 2">
    <name type="scientific">Fusarium oligoseptatum</name>
    <dbReference type="NCBI Taxonomy" id="2604345"/>
    <lineage>
        <taxon>Eukaryota</taxon>
        <taxon>Fungi</taxon>
        <taxon>Dikarya</taxon>
        <taxon>Ascomycota</taxon>
        <taxon>Pezizomycotina</taxon>
        <taxon>Sordariomycetes</taxon>
        <taxon>Hypocreomycetidae</taxon>
        <taxon>Hypocreales</taxon>
        <taxon>Nectriaceae</taxon>
        <taxon>Fusarium</taxon>
        <taxon>Fusarium solani species complex</taxon>
    </lineage>
</organism>
<name>A0A428T2F0_9HYPO</name>
<gene>
    <name evidence="1" type="ORF">CEP52_011676</name>
</gene>
<dbReference type="STRING" id="1325735.A0A428T2F0"/>
<sequence>MHNYLKYNAKAYYAVDSILCPVAAANISKFAHEQLKNDWIRPSLNHAASTHAILAFTALRLSMARPDVPYYIRFAERQRLLAIMAMRRSLEHSNEATCNENLTAVYNLICFEETLFLTSLSHSRDKALQPDYTQLKAHINGLRQIVALRGNSQVAFDDRGQGIEPTFTNDTTSSGSIRLQTKLALPRGLMKQIYSYPESSFFFTGSTLKVSSWCKAGLHHGLREFLITADCLLKDTSAWLRQPDSYKWDLLGVQSLYSLAIEMFPRWRYEASSGATNADQLVALFTEVLIFFISNNGQLLDYIPMHLSNIQDLVSDPKVWPIMRAAGLDLWLAFLLVLSSSHQAAYRDYFFRMHVDILEFHKPKIHSVEEYVQNINGTLWLPQRLDKYAQRLWYRTKGKTE</sequence>
<proteinExistence type="predicted"/>
<dbReference type="AlphaFoldDB" id="A0A428T2F0"/>
<dbReference type="EMBL" id="NKCK01000143">
    <property type="protein sequence ID" value="RSL96106.1"/>
    <property type="molecule type" value="Genomic_DNA"/>
</dbReference>
<reference evidence="1 2" key="1">
    <citation type="submission" date="2017-06" db="EMBL/GenBank/DDBJ databases">
        <title>Comparative genomic analysis of Ambrosia Fusariam Clade fungi.</title>
        <authorList>
            <person name="Stajich J.E."/>
            <person name="Carrillo J."/>
            <person name="Kijimoto T."/>
            <person name="Eskalen A."/>
            <person name="O'Donnell K."/>
            <person name="Kasson M."/>
        </authorList>
    </citation>
    <scope>NUCLEOTIDE SEQUENCE [LARGE SCALE GENOMIC DNA]</scope>
    <source>
        <strain evidence="1 2">NRRL62579</strain>
    </source>
</reference>
<accession>A0A428T2F0</accession>
<comment type="caution">
    <text evidence="1">The sequence shown here is derived from an EMBL/GenBank/DDBJ whole genome shotgun (WGS) entry which is preliminary data.</text>
</comment>
<evidence type="ECO:0000313" key="2">
    <source>
        <dbReference type="Proteomes" id="UP000287144"/>
    </source>
</evidence>
<evidence type="ECO:0000313" key="1">
    <source>
        <dbReference type="EMBL" id="RSL96106.1"/>
    </source>
</evidence>